<proteinExistence type="predicted"/>
<dbReference type="AlphaFoldDB" id="A0A9N9Q963"/>
<dbReference type="InterPro" id="IPR044066">
    <property type="entry name" value="TRIAD_supradom"/>
</dbReference>
<dbReference type="GO" id="GO:0061630">
    <property type="term" value="F:ubiquitin protein ligase activity"/>
    <property type="evidence" value="ECO:0007669"/>
    <property type="project" value="UniProtKB-EC"/>
</dbReference>
<dbReference type="InterPro" id="IPR031127">
    <property type="entry name" value="E3_UB_ligase_RBR"/>
</dbReference>
<evidence type="ECO:0000256" key="7">
    <source>
        <dbReference type="ARBA" id="ARBA00022786"/>
    </source>
</evidence>
<keyword evidence="6" id="KW-0863">Zinc-finger</keyword>
<keyword evidence="13" id="KW-1185">Reference proteome</keyword>
<dbReference type="Proteomes" id="UP000701801">
    <property type="component" value="Unassembled WGS sequence"/>
</dbReference>
<evidence type="ECO:0000313" key="12">
    <source>
        <dbReference type="EMBL" id="CAG8979709.1"/>
    </source>
</evidence>
<dbReference type="GO" id="GO:0016567">
    <property type="term" value="P:protein ubiquitination"/>
    <property type="evidence" value="ECO:0007669"/>
    <property type="project" value="InterPro"/>
</dbReference>
<organism evidence="12 13">
    <name type="scientific">Hymenoscyphus albidus</name>
    <dbReference type="NCBI Taxonomy" id="595503"/>
    <lineage>
        <taxon>Eukaryota</taxon>
        <taxon>Fungi</taxon>
        <taxon>Dikarya</taxon>
        <taxon>Ascomycota</taxon>
        <taxon>Pezizomycotina</taxon>
        <taxon>Leotiomycetes</taxon>
        <taxon>Helotiales</taxon>
        <taxon>Helotiaceae</taxon>
        <taxon>Hymenoscyphus</taxon>
    </lineage>
</organism>
<keyword evidence="7" id="KW-0833">Ubl conjugation pathway</keyword>
<dbReference type="EMBL" id="CAJVRM010000329">
    <property type="protein sequence ID" value="CAG8979709.1"/>
    <property type="molecule type" value="Genomic_DNA"/>
</dbReference>
<feature type="compositionally biased region" description="Basic residues" evidence="10">
    <location>
        <begin position="38"/>
        <end position="47"/>
    </location>
</feature>
<evidence type="ECO:0000256" key="8">
    <source>
        <dbReference type="ARBA" id="ARBA00022833"/>
    </source>
</evidence>
<evidence type="ECO:0000256" key="6">
    <source>
        <dbReference type="ARBA" id="ARBA00022771"/>
    </source>
</evidence>
<evidence type="ECO:0000256" key="4">
    <source>
        <dbReference type="ARBA" id="ARBA00022723"/>
    </source>
</evidence>
<evidence type="ECO:0000256" key="5">
    <source>
        <dbReference type="ARBA" id="ARBA00022737"/>
    </source>
</evidence>
<dbReference type="InterPro" id="IPR002867">
    <property type="entry name" value="IBR_dom"/>
</dbReference>
<reference evidence="12" key="1">
    <citation type="submission" date="2021-07" db="EMBL/GenBank/DDBJ databases">
        <authorList>
            <person name="Durling M."/>
        </authorList>
    </citation>
    <scope>NUCLEOTIDE SEQUENCE</scope>
</reference>
<accession>A0A9N9Q963</accession>
<dbReference type="OrthoDB" id="9977870at2759"/>
<keyword evidence="9" id="KW-0175">Coiled coil</keyword>
<dbReference type="CDD" id="cd20335">
    <property type="entry name" value="BRcat_RBR"/>
    <property type="match status" value="1"/>
</dbReference>
<feature type="region of interest" description="Disordered" evidence="10">
    <location>
        <begin position="97"/>
        <end position="144"/>
    </location>
</feature>
<dbReference type="Pfam" id="PF01485">
    <property type="entry name" value="IBR"/>
    <property type="match status" value="2"/>
</dbReference>
<evidence type="ECO:0000256" key="2">
    <source>
        <dbReference type="ARBA" id="ARBA00012251"/>
    </source>
</evidence>
<dbReference type="InterPro" id="IPR013083">
    <property type="entry name" value="Znf_RING/FYVE/PHD"/>
</dbReference>
<keyword evidence="8" id="KW-0862">Zinc</keyword>
<evidence type="ECO:0000256" key="10">
    <source>
        <dbReference type="SAM" id="MobiDB-lite"/>
    </source>
</evidence>
<comment type="caution">
    <text evidence="12">The sequence shown here is derived from an EMBL/GenBank/DDBJ whole genome shotgun (WGS) entry which is preliminary data.</text>
</comment>
<sequence>MTMPPAQVLHLPVRDPSLVDLMTKAPEAKAAKIESKSKPKSRSRCRSGHIEYNDREYIREVLQLGDNQTESLAHAILMLEAEALGITISRPVSMSSEGHIRTDSADSQKTQSTGVTSIFSRGSADVTPGTSTGILHDQRPSSRRSLSFSEYGKYLEQTGETVITHNSSVSIVSSDDREGSLFSVSTRKSYISIKNGLKKSSRTLFRLRRGSACSQFSNSCVCCREDFDANKMLNSLPCLHRYCDECLRVLLTQSMNDESKMPPRCCTLAIPGNTIKSVLTRDDQRLFIKSVVQFSTPWESRIYCPNAACGEFIPNRAKIDPKYPFELACPKCLERVCSTCKRATHGFGQDCPADWELEMVLNMGEKFGWKRCYKCRNLVELSQGCSHITCRCKAQFCYICGAVWDQVVGCPNYCNGEEELERRRLEEEARLELLKKEKAEREEEERIEAAERAAAEKRSMASTELNALRTRQINERDRFTLFERKMKFIMWTRHSKSKLAILGRYGEMFSKMKERHAKTSAHLEDLQVAAEMELRSTHKQAERSVRIRLRHMEAYCEGIGRTESGSNPARVVTERDLRELGQQYNVRDDLERLHQSKINVMRDKQAKQMEQLVARQEEELHRLGKKQDRELEILAESFTNEEDEFYNLFQARRDKLRLRWDLSEEIMRKKLEAQNKVKYGPMPPIQWPQPAPVDEKLESVVEEAMYGSNLLASKITTIDFN</sequence>
<dbReference type="EC" id="2.3.2.31" evidence="2"/>
<dbReference type="PROSITE" id="PS00518">
    <property type="entry name" value="ZF_RING_1"/>
    <property type="match status" value="1"/>
</dbReference>
<keyword evidence="5" id="KW-0677">Repeat</keyword>
<dbReference type="Gene3D" id="3.30.40.10">
    <property type="entry name" value="Zinc/RING finger domain, C3HC4 (zinc finger)"/>
    <property type="match status" value="1"/>
</dbReference>
<gene>
    <name evidence="12" type="ORF">HYALB_00003940</name>
</gene>
<feature type="compositionally biased region" description="Polar residues" evidence="10">
    <location>
        <begin position="107"/>
        <end position="120"/>
    </location>
</feature>
<keyword evidence="3" id="KW-0808">Transferase</keyword>
<keyword evidence="4" id="KW-0479">Metal-binding</keyword>
<dbReference type="GO" id="GO:0008270">
    <property type="term" value="F:zinc ion binding"/>
    <property type="evidence" value="ECO:0007669"/>
    <property type="project" value="UniProtKB-KW"/>
</dbReference>
<feature type="coiled-coil region" evidence="9">
    <location>
        <begin position="417"/>
        <end position="460"/>
    </location>
</feature>
<dbReference type="PROSITE" id="PS51873">
    <property type="entry name" value="TRIAD"/>
    <property type="match status" value="1"/>
</dbReference>
<dbReference type="InterPro" id="IPR017907">
    <property type="entry name" value="Znf_RING_CS"/>
</dbReference>
<dbReference type="CDD" id="cd22584">
    <property type="entry name" value="Rcat_RBR_unk"/>
    <property type="match status" value="1"/>
</dbReference>
<evidence type="ECO:0000256" key="9">
    <source>
        <dbReference type="SAM" id="Coils"/>
    </source>
</evidence>
<evidence type="ECO:0000256" key="3">
    <source>
        <dbReference type="ARBA" id="ARBA00022679"/>
    </source>
</evidence>
<protein>
    <recommendedName>
        <fullName evidence="2">RBR-type E3 ubiquitin transferase</fullName>
        <ecNumber evidence="2">2.3.2.31</ecNumber>
    </recommendedName>
</protein>
<comment type="catalytic activity">
    <reaction evidence="1">
        <text>[E2 ubiquitin-conjugating enzyme]-S-ubiquitinyl-L-cysteine + [acceptor protein]-L-lysine = [E2 ubiquitin-conjugating enzyme]-L-cysteine + [acceptor protein]-N(6)-ubiquitinyl-L-lysine.</text>
        <dbReference type="EC" id="2.3.2.31"/>
    </reaction>
</comment>
<feature type="domain" description="RING-type" evidence="11">
    <location>
        <begin position="216"/>
        <end position="418"/>
    </location>
</feature>
<evidence type="ECO:0000256" key="1">
    <source>
        <dbReference type="ARBA" id="ARBA00001798"/>
    </source>
</evidence>
<dbReference type="Gene3D" id="1.20.120.1750">
    <property type="match status" value="1"/>
</dbReference>
<dbReference type="SUPFAM" id="SSF57850">
    <property type="entry name" value="RING/U-box"/>
    <property type="match status" value="2"/>
</dbReference>
<dbReference type="PANTHER" id="PTHR11685">
    <property type="entry name" value="RBR FAMILY RING FINGER AND IBR DOMAIN-CONTAINING"/>
    <property type="match status" value="1"/>
</dbReference>
<name>A0A9N9Q963_9HELO</name>
<evidence type="ECO:0000259" key="11">
    <source>
        <dbReference type="PROSITE" id="PS51873"/>
    </source>
</evidence>
<evidence type="ECO:0000313" key="13">
    <source>
        <dbReference type="Proteomes" id="UP000701801"/>
    </source>
</evidence>
<feature type="region of interest" description="Disordered" evidence="10">
    <location>
        <begin position="29"/>
        <end position="48"/>
    </location>
</feature>